<evidence type="ECO:0000256" key="3">
    <source>
        <dbReference type="PIRNR" id="PIRNR001365"/>
    </source>
</evidence>
<gene>
    <name evidence="6" type="ORF">H8S57_06370</name>
</gene>
<evidence type="ECO:0000256" key="2">
    <source>
        <dbReference type="ARBA" id="ARBA00023239"/>
    </source>
</evidence>
<dbReference type="SMART" id="SM01130">
    <property type="entry name" value="DHDPS"/>
    <property type="match status" value="1"/>
</dbReference>
<dbReference type="Proteomes" id="UP000661435">
    <property type="component" value="Unassembled WGS sequence"/>
</dbReference>
<feature type="active site" description="Schiff-base intermediate with substrate" evidence="4">
    <location>
        <position position="166"/>
    </location>
</feature>
<keyword evidence="2 3" id="KW-0456">Lyase</keyword>
<evidence type="ECO:0000313" key="7">
    <source>
        <dbReference type="Proteomes" id="UP000661435"/>
    </source>
</evidence>
<feature type="binding site" evidence="5">
    <location>
        <position position="208"/>
    </location>
    <ligand>
        <name>pyruvate</name>
        <dbReference type="ChEBI" id="CHEBI:15361"/>
    </ligand>
</feature>
<feature type="active site" description="Proton donor/acceptor" evidence="4">
    <location>
        <position position="138"/>
    </location>
</feature>
<dbReference type="Gene3D" id="3.20.20.70">
    <property type="entry name" value="Aldolase class I"/>
    <property type="match status" value="1"/>
</dbReference>
<proteinExistence type="inferred from homology"/>
<comment type="caution">
    <text evidence="6">The sequence shown here is derived from an EMBL/GenBank/DDBJ whole genome shotgun (WGS) entry which is preliminary data.</text>
</comment>
<comment type="similarity">
    <text evidence="1 3">Belongs to the DapA family.</text>
</comment>
<sequence length="305" mass="34282">MAREKLSGIYIPVVTPFHRDESINFSAIKEITRFLADNGVTGIIPSGSTGEMIALTKEEQIAVNKAYIEAGHDNGIKVVASTGAYRTCDVVELSKAAESDGADGIMAVTPWYMGPNEKELLVHYKTIHDAISIPVMLYHNPYYSTVLMSDKFMAKLYLEGCIDAVKERQADVFRQQDLRHLTDDNFAIFYGYDVCPVETLCCWTDGWVCGTGNLFPKENAEVYKLAKGKKVEQAMKAHTELVRPYLHLFSEPDSNGDVLWLQIIKEGLKLRGIDAGYCRRPVLSELPEETLKRLKDTLKHYGYLD</sequence>
<dbReference type="GO" id="GO:0008840">
    <property type="term" value="F:4-hydroxy-tetrahydrodipicolinate synthase activity"/>
    <property type="evidence" value="ECO:0007669"/>
    <property type="project" value="TreeGrafter"/>
</dbReference>
<keyword evidence="7" id="KW-1185">Reference proteome</keyword>
<dbReference type="PIRSF" id="PIRSF001365">
    <property type="entry name" value="DHDPS"/>
    <property type="match status" value="1"/>
</dbReference>
<accession>A0A8J6JET7</accession>
<evidence type="ECO:0000256" key="4">
    <source>
        <dbReference type="PIRSR" id="PIRSR001365-1"/>
    </source>
</evidence>
<dbReference type="SUPFAM" id="SSF51569">
    <property type="entry name" value="Aldolase"/>
    <property type="match status" value="1"/>
</dbReference>
<dbReference type="EMBL" id="JACOPP010000006">
    <property type="protein sequence ID" value="MBC5733349.1"/>
    <property type="molecule type" value="Genomic_DNA"/>
</dbReference>
<dbReference type="PANTHER" id="PTHR12128">
    <property type="entry name" value="DIHYDRODIPICOLINATE SYNTHASE"/>
    <property type="match status" value="1"/>
</dbReference>
<dbReference type="AlphaFoldDB" id="A0A8J6JET7"/>
<dbReference type="PRINTS" id="PR00146">
    <property type="entry name" value="DHPICSNTHASE"/>
</dbReference>
<protein>
    <submittedName>
        <fullName evidence="6">Dihydrodipicolinate synthase family protein</fullName>
    </submittedName>
</protein>
<evidence type="ECO:0000313" key="6">
    <source>
        <dbReference type="EMBL" id="MBC5733349.1"/>
    </source>
</evidence>
<dbReference type="CDD" id="cd00408">
    <property type="entry name" value="DHDPS-like"/>
    <property type="match status" value="1"/>
</dbReference>
<feature type="binding site" evidence="5">
    <location>
        <position position="49"/>
    </location>
    <ligand>
        <name>pyruvate</name>
        <dbReference type="ChEBI" id="CHEBI:15361"/>
    </ligand>
</feature>
<dbReference type="RefSeq" id="WP_186907249.1">
    <property type="nucleotide sequence ID" value="NZ_JACOPP010000006.1"/>
</dbReference>
<evidence type="ECO:0000256" key="1">
    <source>
        <dbReference type="ARBA" id="ARBA00007592"/>
    </source>
</evidence>
<organism evidence="6 7">
    <name type="scientific">Lawsonibacter hominis</name>
    <dbReference type="NCBI Taxonomy" id="2763053"/>
    <lineage>
        <taxon>Bacteria</taxon>
        <taxon>Bacillati</taxon>
        <taxon>Bacillota</taxon>
        <taxon>Clostridia</taxon>
        <taxon>Eubacteriales</taxon>
        <taxon>Oscillospiraceae</taxon>
        <taxon>Lawsonibacter</taxon>
    </lineage>
</organism>
<name>A0A8J6JET7_9FIRM</name>
<reference evidence="6" key="1">
    <citation type="submission" date="2020-08" db="EMBL/GenBank/DDBJ databases">
        <title>Genome public.</title>
        <authorList>
            <person name="Liu C."/>
            <person name="Sun Q."/>
        </authorList>
    </citation>
    <scope>NUCLEOTIDE SEQUENCE</scope>
    <source>
        <strain evidence="6">NSJ-51</strain>
    </source>
</reference>
<dbReference type="Pfam" id="PF00701">
    <property type="entry name" value="DHDPS"/>
    <property type="match status" value="1"/>
</dbReference>
<evidence type="ECO:0000256" key="5">
    <source>
        <dbReference type="PIRSR" id="PIRSR001365-2"/>
    </source>
</evidence>
<dbReference type="InterPro" id="IPR013785">
    <property type="entry name" value="Aldolase_TIM"/>
</dbReference>
<dbReference type="PANTHER" id="PTHR12128:SF66">
    <property type="entry name" value="4-HYDROXY-2-OXOGLUTARATE ALDOLASE, MITOCHONDRIAL"/>
    <property type="match status" value="1"/>
</dbReference>
<dbReference type="InterPro" id="IPR002220">
    <property type="entry name" value="DapA-like"/>
</dbReference>